<comment type="caution">
    <text evidence="4">The sequence shown here is derived from an EMBL/GenBank/DDBJ whole genome shotgun (WGS) entry which is preliminary data.</text>
</comment>
<feature type="domain" description="ESX-1 secretion system protein EccA1-like N-terminal" evidence="3">
    <location>
        <begin position="317"/>
        <end position="454"/>
    </location>
</feature>
<evidence type="ECO:0000313" key="5">
    <source>
        <dbReference type="Proteomes" id="UP000239907"/>
    </source>
</evidence>
<evidence type="ECO:0000313" key="4">
    <source>
        <dbReference type="EMBL" id="PQJ29360.1"/>
    </source>
</evidence>
<dbReference type="SMART" id="SM00028">
    <property type="entry name" value="TPR"/>
    <property type="match status" value="4"/>
</dbReference>
<evidence type="ECO:0000256" key="2">
    <source>
        <dbReference type="ARBA" id="ARBA00022803"/>
    </source>
</evidence>
<protein>
    <recommendedName>
        <fullName evidence="3">ESX-1 secretion system protein EccA1-like N-terminal domain-containing protein</fullName>
    </recommendedName>
</protein>
<keyword evidence="5" id="KW-1185">Reference proteome</keyword>
<dbReference type="OrthoDB" id="9788637at2"/>
<dbReference type="InterPro" id="IPR051685">
    <property type="entry name" value="Ycf3/AcsC/BcsC/TPR_MFPF"/>
</dbReference>
<dbReference type="InterPro" id="IPR019734">
    <property type="entry name" value="TPR_rpt"/>
</dbReference>
<dbReference type="RefSeq" id="WP_105043861.1">
    <property type="nucleotide sequence ID" value="NZ_MQWA01000001.1"/>
</dbReference>
<dbReference type="AlphaFoldDB" id="A0A2S7U455"/>
<dbReference type="Pfam" id="PF21545">
    <property type="entry name" value="T7SS_EccA1_N"/>
    <property type="match status" value="1"/>
</dbReference>
<proteinExistence type="predicted"/>
<reference evidence="4 5" key="1">
    <citation type="submission" date="2016-12" db="EMBL/GenBank/DDBJ databases">
        <title>Study of bacterial adaptation to deep sea.</title>
        <authorList>
            <person name="Song J."/>
            <person name="Yoshizawa S."/>
            <person name="Kogure K."/>
        </authorList>
    </citation>
    <scope>NUCLEOTIDE SEQUENCE [LARGE SCALE GENOMIC DNA]</scope>
    <source>
        <strain evidence="4 5">SAORIC-165</strain>
    </source>
</reference>
<organism evidence="4 5">
    <name type="scientific">Rubritalea profundi</name>
    <dbReference type="NCBI Taxonomy" id="1658618"/>
    <lineage>
        <taxon>Bacteria</taxon>
        <taxon>Pseudomonadati</taxon>
        <taxon>Verrucomicrobiota</taxon>
        <taxon>Verrucomicrobiia</taxon>
        <taxon>Verrucomicrobiales</taxon>
        <taxon>Rubritaleaceae</taxon>
        <taxon>Rubritalea</taxon>
    </lineage>
</organism>
<sequence>MSDKIVEITEAELAQNLKTFWLKALSAVEMQNHTYAISLVNAVLKDEPGFLAGRQLARKCAIQVVATSGKKKKIGSMTARLSGGVSSMKLASAAKKDPISALIQIEKELEKDPYETQVNDVLFDTAMRLNLLDTAAFALETVRKGAPENTKLMHKLAEHYLLRDMPDVATDVYNDILKQDPGDIHAVKGSKDSSARASMKKQRWEDAQSIDDLKKDTAEMAEIEASDRAAMTKDQQIEKLGKLIEQYQADQNNLIVVKDIAQLYEEMENWKDAHAFYDWAFQISNGDAALKLKAGQIGDRVANEAVKEIEAQLEGDPNNDELRAQVVSARQLRAKESVEEAEKRVEQNPTDPQLRFELGSALYNAGQYSDAIPHLQQATRNPHIRTRVLLTLARAFDGKSMYDLALKQLSDALADLQAMDTTKKEVLYEKGLIHEKMGVKDEALECFKQIYEVDYGYRDVATRVESSYS</sequence>
<dbReference type="InterPro" id="IPR049078">
    <property type="entry name" value="T7SS_EccA1-like_N"/>
</dbReference>
<dbReference type="InterPro" id="IPR011990">
    <property type="entry name" value="TPR-like_helical_dom_sf"/>
</dbReference>
<dbReference type="Proteomes" id="UP000239907">
    <property type="component" value="Unassembled WGS sequence"/>
</dbReference>
<keyword evidence="1" id="KW-0677">Repeat</keyword>
<dbReference type="Gene3D" id="1.25.40.10">
    <property type="entry name" value="Tetratricopeptide repeat domain"/>
    <property type="match status" value="2"/>
</dbReference>
<keyword evidence="2" id="KW-0802">TPR repeat</keyword>
<gene>
    <name evidence="4" type="ORF">BSZ32_13270</name>
</gene>
<dbReference type="EMBL" id="MQWA01000001">
    <property type="protein sequence ID" value="PQJ29360.1"/>
    <property type="molecule type" value="Genomic_DNA"/>
</dbReference>
<evidence type="ECO:0000259" key="3">
    <source>
        <dbReference type="Pfam" id="PF21545"/>
    </source>
</evidence>
<evidence type="ECO:0000256" key="1">
    <source>
        <dbReference type="ARBA" id="ARBA00022737"/>
    </source>
</evidence>
<dbReference type="PANTHER" id="PTHR44943">
    <property type="entry name" value="CELLULOSE SYNTHASE OPERON PROTEIN C"/>
    <property type="match status" value="1"/>
</dbReference>
<accession>A0A2S7U455</accession>
<dbReference type="SUPFAM" id="SSF48452">
    <property type="entry name" value="TPR-like"/>
    <property type="match status" value="2"/>
</dbReference>
<name>A0A2S7U455_9BACT</name>
<dbReference type="PANTHER" id="PTHR44943:SF8">
    <property type="entry name" value="TPR REPEAT-CONTAINING PROTEIN MJ0263"/>
    <property type="match status" value="1"/>
</dbReference>